<evidence type="ECO:0000256" key="6">
    <source>
        <dbReference type="SAM" id="MobiDB-lite"/>
    </source>
</evidence>
<feature type="region of interest" description="Disordered" evidence="6">
    <location>
        <begin position="1"/>
        <end position="25"/>
    </location>
</feature>
<evidence type="ECO:0000256" key="7">
    <source>
        <dbReference type="SAM" id="Phobius"/>
    </source>
</evidence>
<organism evidence="9 10">
    <name type="scientific">Microbacterium murale</name>
    <dbReference type="NCBI Taxonomy" id="1081040"/>
    <lineage>
        <taxon>Bacteria</taxon>
        <taxon>Bacillati</taxon>
        <taxon>Actinomycetota</taxon>
        <taxon>Actinomycetes</taxon>
        <taxon>Micrococcales</taxon>
        <taxon>Microbacteriaceae</taxon>
        <taxon>Microbacterium</taxon>
    </lineage>
</organism>
<feature type="transmembrane region" description="Helical" evidence="7">
    <location>
        <begin position="158"/>
        <end position="178"/>
    </location>
</feature>
<evidence type="ECO:0000256" key="2">
    <source>
        <dbReference type="ARBA" id="ARBA00022475"/>
    </source>
</evidence>
<dbReference type="PANTHER" id="PTHR35007">
    <property type="entry name" value="INTEGRAL MEMBRANE PROTEIN-RELATED"/>
    <property type="match status" value="1"/>
</dbReference>
<dbReference type="InterPro" id="IPR018076">
    <property type="entry name" value="T2SS_GspF_dom"/>
</dbReference>
<reference evidence="9 10" key="1">
    <citation type="submission" date="2023-07" db="EMBL/GenBank/DDBJ databases">
        <title>Comparative genomics of wheat-associated soil bacteria to identify genetic determinants of phenazine resistance.</title>
        <authorList>
            <person name="Mouncey N."/>
        </authorList>
    </citation>
    <scope>NUCLEOTIDE SEQUENCE [LARGE SCALE GENOMIC DNA]</scope>
    <source>
        <strain evidence="9 10">W2I7</strain>
    </source>
</reference>
<keyword evidence="3 7" id="KW-0812">Transmembrane</keyword>
<evidence type="ECO:0000256" key="3">
    <source>
        <dbReference type="ARBA" id="ARBA00022692"/>
    </source>
</evidence>
<protein>
    <submittedName>
        <fullName evidence="9">Tight adherence protein B</fullName>
    </submittedName>
</protein>
<keyword evidence="5 7" id="KW-0472">Membrane</keyword>
<feature type="domain" description="Type II secretion system protein GspF" evidence="8">
    <location>
        <begin position="32"/>
        <end position="145"/>
    </location>
</feature>
<dbReference type="EMBL" id="JAUSXK010000001">
    <property type="protein sequence ID" value="MDQ0642419.1"/>
    <property type="molecule type" value="Genomic_DNA"/>
</dbReference>
<evidence type="ECO:0000256" key="4">
    <source>
        <dbReference type="ARBA" id="ARBA00022989"/>
    </source>
</evidence>
<feature type="compositionally biased region" description="Basic and acidic residues" evidence="6">
    <location>
        <begin position="1"/>
        <end position="11"/>
    </location>
</feature>
<dbReference type="Proteomes" id="UP001239085">
    <property type="component" value="Unassembled WGS sequence"/>
</dbReference>
<dbReference type="PANTHER" id="PTHR35007:SF4">
    <property type="entry name" value="CONSERVED TRANSMEMBRANE PROTEIN-RELATED"/>
    <property type="match status" value="1"/>
</dbReference>
<name>A0ABU0P509_9MICO</name>
<keyword evidence="10" id="KW-1185">Reference proteome</keyword>
<proteinExistence type="predicted"/>
<comment type="caution">
    <text evidence="9">The sequence shown here is derived from an EMBL/GenBank/DDBJ whole genome shotgun (WGS) entry which is preliminary data.</text>
</comment>
<evidence type="ECO:0000256" key="5">
    <source>
        <dbReference type="ARBA" id="ARBA00023136"/>
    </source>
</evidence>
<feature type="transmembrane region" description="Helical" evidence="7">
    <location>
        <begin position="135"/>
        <end position="152"/>
    </location>
</feature>
<gene>
    <name evidence="9" type="ORF">QFZ46_000579</name>
</gene>
<evidence type="ECO:0000313" key="9">
    <source>
        <dbReference type="EMBL" id="MDQ0642419.1"/>
    </source>
</evidence>
<sequence length="310" mass="32103">MVKHAVTDTRSSKLGRPAKTPDAGADEAAVSVRTLAVLLQAGAVPLNAWRHLADSGDTHAESVVKRCDDGAALVDAIEAEGGAWADVAAAWDVATTVGAPLSEVLRSLAETMRDAAAAADDVRIALAEPAGTARLLLWMPLAGLLLGFALGFDTVSVLFSNPIGAACLIVGLLLVLSARAWTRRLLRRAQPDQGTPGMHAELMAVALSGGASIERSLRLVDDSPARDRISGAHTTGVLELSRAAGVPAGELLRAAAAQERHDARIRGRLRAAKLSSQLLIPLGVCTLPAFLLLGVAPLMLSVMSSTPLPI</sequence>
<keyword evidence="2" id="KW-1003">Cell membrane</keyword>
<accession>A0ABU0P509</accession>
<feature type="transmembrane region" description="Helical" evidence="7">
    <location>
        <begin position="278"/>
        <end position="300"/>
    </location>
</feature>
<evidence type="ECO:0000259" key="8">
    <source>
        <dbReference type="Pfam" id="PF00482"/>
    </source>
</evidence>
<dbReference type="Pfam" id="PF00482">
    <property type="entry name" value="T2SSF"/>
    <property type="match status" value="1"/>
</dbReference>
<evidence type="ECO:0000256" key="1">
    <source>
        <dbReference type="ARBA" id="ARBA00004651"/>
    </source>
</evidence>
<keyword evidence="4 7" id="KW-1133">Transmembrane helix</keyword>
<comment type="subcellular location">
    <subcellularLocation>
        <location evidence="1">Cell membrane</location>
        <topology evidence="1">Multi-pass membrane protein</topology>
    </subcellularLocation>
</comment>
<evidence type="ECO:0000313" key="10">
    <source>
        <dbReference type="Proteomes" id="UP001239085"/>
    </source>
</evidence>